<feature type="transmembrane region" description="Helical" evidence="1">
    <location>
        <begin position="60"/>
        <end position="82"/>
    </location>
</feature>
<dbReference type="PANTHER" id="PTHR30590:SF2">
    <property type="entry name" value="INNER MEMBRANE PROTEIN"/>
    <property type="match status" value="1"/>
</dbReference>
<evidence type="ECO:0000256" key="1">
    <source>
        <dbReference type="SAM" id="Phobius"/>
    </source>
</evidence>
<feature type="transmembrane region" description="Helical" evidence="1">
    <location>
        <begin position="252"/>
        <end position="275"/>
    </location>
</feature>
<feature type="domain" description="DUF418" evidence="2">
    <location>
        <begin position="237"/>
        <end position="400"/>
    </location>
</feature>
<name>A0A7Z0TVE3_9GAMM</name>
<feature type="transmembrane region" description="Helical" evidence="1">
    <location>
        <begin position="287"/>
        <end position="312"/>
    </location>
</feature>
<feature type="transmembrane region" description="Helical" evidence="1">
    <location>
        <begin position="150"/>
        <end position="173"/>
    </location>
</feature>
<dbReference type="InterPro" id="IPR007349">
    <property type="entry name" value="DUF418"/>
</dbReference>
<comment type="caution">
    <text evidence="3">The sequence shown here is derived from an EMBL/GenBank/DDBJ whole genome shotgun (WGS) entry which is preliminary data.</text>
</comment>
<evidence type="ECO:0000313" key="3">
    <source>
        <dbReference type="EMBL" id="NYZ63771.1"/>
    </source>
</evidence>
<feature type="transmembrane region" description="Helical" evidence="1">
    <location>
        <begin position="361"/>
        <end position="382"/>
    </location>
</feature>
<feature type="transmembrane region" description="Helical" evidence="1">
    <location>
        <begin position="103"/>
        <end position="120"/>
    </location>
</feature>
<evidence type="ECO:0000313" key="4">
    <source>
        <dbReference type="Proteomes" id="UP000589896"/>
    </source>
</evidence>
<keyword evidence="1" id="KW-1133">Transmembrane helix</keyword>
<keyword evidence="1" id="KW-0472">Membrane</keyword>
<sequence length="412" mass="44580">MQTPTTMLGPVAAGDRLSVMDMLRGAALLGVFAMNVEWFSRPMQEMGSGLPAGAEGLDHAVAWAVHVLVAGKFWTMFSLLFGMGFVLMADRIAAAGRSVDRVFARRMAALFVFGVVHITLLWPGDILHTYAMAGLLLMVMRALAPRWQLLVGLALYFGMGLFYLANAGLLLVLPAEVMADMRAGFTASAAAAAQIYPQGGFGAVTLRRVLDYAQIFLQGQFIIVPMATGVFLVGSWLMRGGWLHAPAMHRRFWWRLLAVALPPGVALTWAGVALGTSFTDGVFESRAVAAAALMLLGALPLSLSYVALLVLAWSHPRGTRALGVLAPAGRMALTHYLAQSLICSLVFYGYGLGLWGELGRAAQTGLVLAVFAAQVAVSHVWLRACRYGPAEWLWRWATYGRRPRWRRAPTSA</sequence>
<feature type="transmembrane region" description="Helical" evidence="1">
    <location>
        <begin position="215"/>
        <end position="240"/>
    </location>
</feature>
<dbReference type="Pfam" id="PF04235">
    <property type="entry name" value="DUF418"/>
    <property type="match status" value="1"/>
</dbReference>
<dbReference type="InterPro" id="IPR052529">
    <property type="entry name" value="Bact_Transport_Assoc"/>
</dbReference>
<dbReference type="AlphaFoldDB" id="A0A7Z0TVE3"/>
<evidence type="ECO:0000259" key="2">
    <source>
        <dbReference type="Pfam" id="PF04235"/>
    </source>
</evidence>
<organism evidence="3 4">
    <name type="scientific">Luteimonas deserti</name>
    <dbReference type="NCBI Taxonomy" id="2752306"/>
    <lineage>
        <taxon>Bacteria</taxon>
        <taxon>Pseudomonadati</taxon>
        <taxon>Pseudomonadota</taxon>
        <taxon>Gammaproteobacteria</taxon>
        <taxon>Lysobacterales</taxon>
        <taxon>Lysobacteraceae</taxon>
        <taxon>Luteimonas</taxon>
    </lineage>
</organism>
<reference evidence="3 4" key="1">
    <citation type="submission" date="2020-07" db="EMBL/GenBank/DDBJ databases">
        <title>isolation of Luteimonas sp. SJ-16.</title>
        <authorList>
            <person name="Huang X.-X."/>
            <person name="Xu L."/>
            <person name="Sun J.-Q."/>
        </authorList>
    </citation>
    <scope>NUCLEOTIDE SEQUENCE [LARGE SCALE GENOMIC DNA]</scope>
    <source>
        <strain evidence="3 4">SJ-16</strain>
    </source>
</reference>
<keyword evidence="1" id="KW-0812">Transmembrane</keyword>
<proteinExistence type="predicted"/>
<accession>A0A7Z0TVE3</accession>
<dbReference type="EMBL" id="JACCJZ010000020">
    <property type="protein sequence ID" value="NYZ63771.1"/>
    <property type="molecule type" value="Genomic_DNA"/>
</dbReference>
<dbReference type="RefSeq" id="WP_180545975.1">
    <property type="nucleotide sequence ID" value="NZ_JACCJZ010000020.1"/>
</dbReference>
<protein>
    <submittedName>
        <fullName evidence="3">DUF418 domain-containing protein</fullName>
    </submittedName>
</protein>
<dbReference type="Proteomes" id="UP000589896">
    <property type="component" value="Unassembled WGS sequence"/>
</dbReference>
<dbReference type="PANTHER" id="PTHR30590">
    <property type="entry name" value="INNER MEMBRANE PROTEIN"/>
    <property type="match status" value="1"/>
</dbReference>
<gene>
    <name evidence="3" type="ORF">H0E82_13530</name>
</gene>
<keyword evidence="4" id="KW-1185">Reference proteome</keyword>
<feature type="transmembrane region" description="Helical" evidence="1">
    <location>
        <begin position="333"/>
        <end position="355"/>
    </location>
</feature>